<dbReference type="OrthoDB" id="9769064at2"/>
<feature type="active site" description="Tele-UMP-histidine intermediate" evidence="9">
    <location>
        <position position="169"/>
    </location>
</feature>
<dbReference type="UniPathway" id="UPA00214"/>
<keyword evidence="2 14" id="KW-0808">Transferase</keyword>
<feature type="region of interest" description="Disordered" evidence="11">
    <location>
        <begin position="24"/>
        <end position="47"/>
    </location>
</feature>
<dbReference type="InterPro" id="IPR005849">
    <property type="entry name" value="GalP_Utransf_N"/>
</dbReference>
<comment type="cofactor">
    <cofactor evidence="10">
        <name>Zn(2+)</name>
        <dbReference type="ChEBI" id="CHEBI:29105"/>
    </cofactor>
    <text evidence="10">Binds 1 zinc ion per subunit.</text>
</comment>
<evidence type="ECO:0000256" key="11">
    <source>
        <dbReference type="SAM" id="MobiDB-lite"/>
    </source>
</evidence>
<dbReference type="SUPFAM" id="SSF54197">
    <property type="entry name" value="HIT-like"/>
    <property type="match status" value="2"/>
</dbReference>
<protein>
    <recommendedName>
        <fullName evidence="8">Galactose-1-phosphate uridylyltransferase</fullName>
        <ecNumber evidence="8">2.7.7.12</ecNumber>
    </recommendedName>
</protein>
<dbReference type="EMBL" id="BDGJ01000020">
    <property type="protein sequence ID" value="GAW91592.1"/>
    <property type="molecule type" value="Genomic_DNA"/>
</dbReference>
<evidence type="ECO:0000256" key="7">
    <source>
        <dbReference type="ARBA" id="ARBA00023277"/>
    </source>
</evidence>
<dbReference type="PANTHER" id="PTHR42763:SF2">
    <property type="entry name" value="ADP-GLUCOSE PHOSPHORYLASE"/>
    <property type="match status" value="1"/>
</dbReference>
<dbReference type="Pfam" id="PF02744">
    <property type="entry name" value="GalP_UDP_tr_C"/>
    <property type="match status" value="1"/>
</dbReference>
<keyword evidence="15" id="KW-1185">Reference proteome</keyword>
<comment type="similarity">
    <text evidence="1">Belongs to the galactose-1-phosphate uridylyltransferase type 1 family.</text>
</comment>
<organism evidence="14 15">
    <name type="scientific">Calderihabitans maritimus</name>
    <dbReference type="NCBI Taxonomy" id="1246530"/>
    <lineage>
        <taxon>Bacteria</taxon>
        <taxon>Bacillati</taxon>
        <taxon>Bacillota</taxon>
        <taxon>Clostridia</taxon>
        <taxon>Neomoorellales</taxon>
        <taxon>Calderihabitantaceae</taxon>
        <taxon>Calderihabitans</taxon>
    </lineage>
</organism>
<evidence type="ECO:0000313" key="15">
    <source>
        <dbReference type="Proteomes" id="UP000197032"/>
    </source>
</evidence>
<feature type="compositionally biased region" description="Basic and acidic residues" evidence="11">
    <location>
        <begin position="24"/>
        <end position="39"/>
    </location>
</feature>
<sequence>MPELRKDPVTGTWVVIATERAKRPSDFVKSGEKETDTKKGGFCPFCPGNEKSTPPEVFAFREEGTNPDEEGWSVRVVPNKFAALEPGVAPERHEDSLHETMNGVGAHEVIIETPEHEAAFPELSLEQMVRVVEAWKERYQALSTDKKIRYTQIFRNHGPEAGASLEHPHSQLIATPVVPKTILEELEGVHKYDTNFGKCIYCELLNRELLEETRIVYASAHFVAFCPYASRFPFEIWIIPRQHQEEFGEISSAQIEGLAGILKEITGRLRNTLQDPPYNLVLHTAPYGSDKMYHWHIEILPRLTKVAGFEWGTGFYINPTTPESSAENLR</sequence>
<evidence type="ECO:0000256" key="3">
    <source>
        <dbReference type="ARBA" id="ARBA00022695"/>
    </source>
</evidence>
<accession>A0A1Z5HPX8</accession>
<keyword evidence="3 14" id="KW-0548">Nucleotidyltransferase</keyword>
<keyword evidence="7" id="KW-0119">Carbohydrate metabolism</keyword>
<name>A0A1Z5HPX8_9FIRM</name>
<dbReference type="InterPro" id="IPR053177">
    <property type="entry name" value="ADP-glucose_phosphorylase"/>
</dbReference>
<evidence type="ECO:0000259" key="12">
    <source>
        <dbReference type="Pfam" id="PF01087"/>
    </source>
</evidence>
<keyword evidence="5 10" id="KW-0862">Zinc</keyword>
<dbReference type="PANTHER" id="PTHR42763">
    <property type="entry name" value="ADP-GLUCOSE PHOSPHORYLASE"/>
    <property type="match status" value="1"/>
</dbReference>
<proteinExistence type="inferred from homology"/>
<dbReference type="RefSeq" id="WP_088553108.1">
    <property type="nucleotide sequence ID" value="NZ_BDGJ01000020.1"/>
</dbReference>
<feature type="domain" description="Galactose-1-phosphate uridyl transferase C-terminal" evidence="13">
    <location>
        <begin position="188"/>
        <end position="303"/>
    </location>
</feature>
<evidence type="ECO:0000256" key="5">
    <source>
        <dbReference type="ARBA" id="ARBA00022833"/>
    </source>
</evidence>
<evidence type="ECO:0000259" key="13">
    <source>
        <dbReference type="Pfam" id="PF02744"/>
    </source>
</evidence>
<dbReference type="AlphaFoldDB" id="A0A1Z5HPX8"/>
<dbReference type="NCBIfam" id="TIGR00209">
    <property type="entry name" value="galT_1"/>
    <property type="match status" value="1"/>
</dbReference>
<evidence type="ECO:0000313" key="14">
    <source>
        <dbReference type="EMBL" id="GAW91592.1"/>
    </source>
</evidence>
<keyword evidence="6" id="KW-0299">Galactose metabolism</keyword>
<evidence type="ECO:0000256" key="2">
    <source>
        <dbReference type="ARBA" id="ARBA00022679"/>
    </source>
</evidence>
<gene>
    <name evidence="14" type="ORF">KKC1_07530</name>
</gene>
<evidence type="ECO:0000256" key="8">
    <source>
        <dbReference type="NCBIfam" id="TIGR00209"/>
    </source>
</evidence>
<dbReference type="GO" id="GO:0006012">
    <property type="term" value="P:galactose metabolic process"/>
    <property type="evidence" value="ECO:0007669"/>
    <property type="project" value="UniProtKB-UniRule"/>
</dbReference>
<feature type="domain" description="Galactose-1-phosphate uridyl transferase N-terminal" evidence="12">
    <location>
        <begin position="3"/>
        <end position="179"/>
    </location>
</feature>
<dbReference type="Gene3D" id="3.30.428.10">
    <property type="entry name" value="HIT-like"/>
    <property type="match status" value="2"/>
</dbReference>
<reference evidence="15" key="1">
    <citation type="journal article" date="2017" name="Appl. Environ. Microbiol.">
        <title>Genomic analysis of Calderihabitans maritimus KKC1, a thermophilic hydrogenogenic carboxydotrophic bacterium isolated from marine sediment.</title>
        <authorList>
            <person name="Omae K."/>
            <person name="Yoneda Y."/>
            <person name="Fukuyama Y."/>
            <person name="Yoshida T."/>
            <person name="Sako Y."/>
        </authorList>
    </citation>
    <scope>NUCLEOTIDE SEQUENCE [LARGE SCALE GENOMIC DNA]</scope>
    <source>
        <strain evidence="15">KKC1</strain>
    </source>
</reference>
<feature type="binding site" evidence="10">
    <location>
        <position position="46"/>
    </location>
    <ligand>
        <name>Zn(2+)</name>
        <dbReference type="ChEBI" id="CHEBI:29105"/>
    </ligand>
</feature>
<comment type="caution">
    <text evidence="14">The sequence shown here is derived from an EMBL/GenBank/DDBJ whole genome shotgun (WGS) entry which is preliminary data.</text>
</comment>
<evidence type="ECO:0000256" key="1">
    <source>
        <dbReference type="ARBA" id="ARBA00010951"/>
    </source>
</evidence>
<feature type="binding site" evidence="10">
    <location>
        <position position="167"/>
    </location>
    <ligand>
        <name>Zn(2+)</name>
        <dbReference type="ChEBI" id="CHEBI:29105"/>
    </ligand>
</feature>
<dbReference type="Pfam" id="PF01087">
    <property type="entry name" value="GalP_UDP_transf"/>
    <property type="match status" value="1"/>
</dbReference>
<keyword evidence="4 10" id="KW-0479">Metal-binding</keyword>
<evidence type="ECO:0000256" key="10">
    <source>
        <dbReference type="PIRSR" id="PIRSR000808-3"/>
    </source>
</evidence>
<dbReference type="InterPro" id="IPR005850">
    <property type="entry name" value="GalP_Utransf_C"/>
</dbReference>
<dbReference type="GO" id="GO:0008270">
    <property type="term" value="F:zinc ion binding"/>
    <property type="evidence" value="ECO:0007669"/>
    <property type="project" value="InterPro"/>
</dbReference>
<dbReference type="EC" id="2.7.7.12" evidence="8"/>
<dbReference type="InterPro" id="IPR036265">
    <property type="entry name" value="HIT-like_sf"/>
</dbReference>
<dbReference type="Proteomes" id="UP000197032">
    <property type="component" value="Unassembled WGS sequence"/>
</dbReference>
<evidence type="ECO:0000256" key="6">
    <source>
        <dbReference type="ARBA" id="ARBA00023144"/>
    </source>
</evidence>
<dbReference type="InterPro" id="IPR001937">
    <property type="entry name" value="GalP_UDPtransf1"/>
</dbReference>
<feature type="binding site" evidence="10">
    <location>
        <position position="43"/>
    </location>
    <ligand>
        <name>Zn(2+)</name>
        <dbReference type="ChEBI" id="CHEBI:29105"/>
    </ligand>
</feature>
<feature type="binding site" evidence="10">
    <location>
        <position position="116"/>
    </location>
    <ligand>
        <name>Zn(2+)</name>
        <dbReference type="ChEBI" id="CHEBI:29105"/>
    </ligand>
</feature>
<evidence type="ECO:0000256" key="4">
    <source>
        <dbReference type="ARBA" id="ARBA00022723"/>
    </source>
</evidence>
<evidence type="ECO:0000256" key="9">
    <source>
        <dbReference type="PIRSR" id="PIRSR000808-1"/>
    </source>
</evidence>
<dbReference type="GO" id="GO:0008108">
    <property type="term" value="F:UDP-glucose:hexose-1-phosphate uridylyltransferase activity"/>
    <property type="evidence" value="ECO:0007669"/>
    <property type="project" value="UniProtKB-UniRule"/>
</dbReference>
<dbReference type="PIRSF" id="PIRSF000808">
    <property type="entry name" value="GalT"/>
    <property type="match status" value="1"/>
</dbReference>